<comment type="caution">
    <text evidence="2">The sequence shown here is derived from an EMBL/GenBank/DDBJ whole genome shotgun (WGS) entry which is preliminary data.</text>
</comment>
<feature type="transmembrane region" description="Helical" evidence="1">
    <location>
        <begin position="18"/>
        <end position="36"/>
    </location>
</feature>
<dbReference type="Proteomes" id="UP001597249">
    <property type="component" value="Unassembled WGS sequence"/>
</dbReference>
<organism evidence="2 3">
    <name type="scientific">Lacticaseibacillus jixianensis</name>
    <dbReference type="NCBI Taxonomy" id="2486012"/>
    <lineage>
        <taxon>Bacteria</taxon>
        <taxon>Bacillati</taxon>
        <taxon>Bacillota</taxon>
        <taxon>Bacilli</taxon>
        <taxon>Lactobacillales</taxon>
        <taxon>Lactobacillaceae</taxon>
        <taxon>Lacticaseibacillus</taxon>
    </lineage>
</organism>
<dbReference type="RefSeq" id="WP_125584919.1">
    <property type="nucleotide sequence ID" value="NZ_JBHTMO010000013.1"/>
</dbReference>
<reference evidence="3" key="1">
    <citation type="journal article" date="2019" name="Int. J. Syst. Evol. Microbiol.">
        <title>The Global Catalogue of Microorganisms (GCM) 10K type strain sequencing project: providing services to taxonomists for standard genome sequencing and annotation.</title>
        <authorList>
            <consortium name="The Broad Institute Genomics Platform"/>
            <consortium name="The Broad Institute Genome Sequencing Center for Infectious Disease"/>
            <person name="Wu L."/>
            <person name="Ma J."/>
        </authorList>
    </citation>
    <scope>NUCLEOTIDE SEQUENCE [LARGE SCALE GENOMIC DNA]</scope>
    <source>
        <strain evidence="3">CCM 8911</strain>
    </source>
</reference>
<proteinExistence type="predicted"/>
<accession>A0ABW4B9A3</accession>
<keyword evidence="1" id="KW-0472">Membrane</keyword>
<evidence type="ECO:0000256" key="1">
    <source>
        <dbReference type="SAM" id="Phobius"/>
    </source>
</evidence>
<keyword evidence="1" id="KW-1133">Transmembrane helix</keyword>
<protein>
    <submittedName>
        <fullName evidence="2">VanZ family protein</fullName>
    </submittedName>
</protein>
<gene>
    <name evidence="2" type="ORF">ACFQ3L_05030</name>
</gene>
<sequence>MRFNQAGRWRRVFDVNDLVLNVLGGGLGVALVPVMVRHQKNDPQR</sequence>
<dbReference type="EMBL" id="JBHTMO010000013">
    <property type="protein sequence ID" value="MFD1392956.1"/>
    <property type="molecule type" value="Genomic_DNA"/>
</dbReference>
<keyword evidence="1" id="KW-0812">Transmembrane</keyword>
<name>A0ABW4B9A3_9LACO</name>
<evidence type="ECO:0000313" key="3">
    <source>
        <dbReference type="Proteomes" id="UP001597249"/>
    </source>
</evidence>
<keyword evidence="3" id="KW-1185">Reference proteome</keyword>
<evidence type="ECO:0000313" key="2">
    <source>
        <dbReference type="EMBL" id="MFD1392956.1"/>
    </source>
</evidence>